<feature type="coiled-coil region" evidence="1">
    <location>
        <begin position="102"/>
        <end position="129"/>
    </location>
</feature>
<dbReference type="Proteomes" id="UP000005018">
    <property type="component" value="Chromosome 7"/>
</dbReference>
<dbReference type="OrthoDB" id="4091843at2759"/>
<evidence type="ECO:0000313" key="2">
    <source>
        <dbReference type="EMBL" id="CCG24869.1"/>
    </source>
</evidence>
<dbReference type="eggNOG" id="ENOG502RQ2H">
    <property type="taxonomic scope" value="Eukaryota"/>
</dbReference>
<name>H8XAL9_CANO9</name>
<evidence type="ECO:0000256" key="1">
    <source>
        <dbReference type="SAM" id="Coils"/>
    </source>
</evidence>
<proteinExistence type="predicted"/>
<protein>
    <submittedName>
        <fullName evidence="2">Uncharacterized protein</fullName>
    </submittedName>
</protein>
<gene>
    <name evidence="2" type="ORF">CORT_0G01860</name>
</gene>
<dbReference type="EMBL" id="HE681725">
    <property type="protein sequence ID" value="CCG24869.1"/>
    <property type="molecule type" value="Genomic_DNA"/>
</dbReference>
<dbReference type="HOGENOM" id="CLU_778447_0_0_1"/>
<reference evidence="2 3" key="1">
    <citation type="journal article" date="2012" name="PLoS ONE">
        <title>Sequence and analysis of the genome of the pathogenic yeast Candida orthopsilosis.</title>
        <authorList>
            <person name="Riccombeni A."/>
            <person name="Vidanes G."/>
            <person name="Proux-Wera E."/>
            <person name="Wolfe K.H."/>
            <person name="Butler G."/>
        </authorList>
    </citation>
    <scope>NUCLEOTIDE SEQUENCE [LARGE SCALE GENOMIC DNA]</scope>
    <source>
        <strain evidence="2 3">Co 90-125</strain>
    </source>
</reference>
<dbReference type="RefSeq" id="XP_003870995.1">
    <property type="nucleotide sequence ID" value="XM_003870946.1"/>
</dbReference>
<evidence type="ECO:0000313" key="3">
    <source>
        <dbReference type="Proteomes" id="UP000005018"/>
    </source>
</evidence>
<keyword evidence="3" id="KW-1185">Reference proteome</keyword>
<dbReference type="AlphaFoldDB" id="H8XAL9"/>
<dbReference type="KEGG" id="cot:CORT_0G01860"/>
<dbReference type="GeneID" id="14542118"/>
<keyword evidence="1" id="KW-0175">Coiled coil</keyword>
<accession>H8XAL9</accession>
<sequence length="300" mass="35128">MATPRQLIFIDNIAKNHVKYYDPTFSSYLKLRQDLFKLYTSIAKQIEGTEDESAKSNVSHMTRFRIHQLEVELHKVELTYKTHIDELLNLLRIEKNMKPDIVTGIKQELEQIIAQNEELQKKISKIKTVEKPLLDRITKLVGSFNDNIEKSTARLIHSTLLKSLDGERSEEKKEKDSLQIDYRSLVFSKDDLRQQIRHVLNDAGEHGHIDEFLRNNKIFDEYDESKVFYKLFRSTLFDISNTKTLDEYDDMIAKTVEQIQTLKNEGESTKQSWSKNAEKMLKIKAIVNEGNEEDIEMAED</sequence>
<organism evidence="2 3">
    <name type="scientific">Candida orthopsilosis (strain 90-125)</name>
    <name type="common">Yeast</name>
    <dbReference type="NCBI Taxonomy" id="1136231"/>
    <lineage>
        <taxon>Eukaryota</taxon>
        <taxon>Fungi</taxon>
        <taxon>Dikarya</taxon>
        <taxon>Ascomycota</taxon>
        <taxon>Saccharomycotina</taxon>
        <taxon>Pichiomycetes</taxon>
        <taxon>Debaryomycetaceae</taxon>
        <taxon>Candida/Lodderomyces clade</taxon>
        <taxon>Candida</taxon>
    </lineage>
</organism>